<reference evidence="8 9" key="1">
    <citation type="submission" date="2019-02" db="EMBL/GenBank/DDBJ databases">
        <title>Genome sequencing of the rare red list fungi Hericium alpestre (H. flagellum).</title>
        <authorList>
            <person name="Buettner E."/>
            <person name="Kellner H."/>
        </authorList>
    </citation>
    <scope>NUCLEOTIDE SEQUENCE [LARGE SCALE GENOMIC DNA]</scope>
    <source>
        <strain evidence="8 9">DSM 108284</strain>
    </source>
</reference>
<feature type="compositionally biased region" description="Acidic residues" evidence="5">
    <location>
        <begin position="282"/>
        <end position="301"/>
    </location>
</feature>
<dbReference type="PANTHER" id="PTHR46622:SF1">
    <property type="entry name" value="DNA-DEPENDENT METALLOPROTEASE WSS1"/>
    <property type="match status" value="1"/>
</dbReference>
<evidence type="ECO:0000256" key="5">
    <source>
        <dbReference type="SAM" id="MobiDB-lite"/>
    </source>
</evidence>
<feature type="domain" description="WLM" evidence="7">
    <location>
        <begin position="8"/>
        <end position="271"/>
    </location>
</feature>
<dbReference type="AlphaFoldDB" id="A0A4Y9ZN61"/>
<evidence type="ECO:0000256" key="1">
    <source>
        <dbReference type="ARBA" id="ARBA00022723"/>
    </source>
</evidence>
<evidence type="ECO:0000259" key="7">
    <source>
        <dbReference type="PROSITE" id="PS51397"/>
    </source>
</evidence>
<dbReference type="SUPFAM" id="SSF90209">
    <property type="entry name" value="Ran binding protein zinc finger-like"/>
    <property type="match status" value="1"/>
</dbReference>
<evidence type="ECO:0000256" key="3">
    <source>
        <dbReference type="ARBA" id="ARBA00022833"/>
    </source>
</evidence>
<keyword evidence="9" id="KW-1185">Reference proteome</keyword>
<feature type="region of interest" description="Disordered" evidence="5">
    <location>
        <begin position="198"/>
        <end position="427"/>
    </location>
</feature>
<name>A0A4Y9ZN61_9AGAM</name>
<protein>
    <recommendedName>
        <fullName evidence="10">WLM domain-containing protein</fullName>
    </recommendedName>
</protein>
<dbReference type="SMART" id="SM00547">
    <property type="entry name" value="ZnF_RBZ"/>
    <property type="match status" value="1"/>
</dbReference>
<comment type="caution">
    <text evidence="8">The sequence shown here is derived from an EMBL/GenBank/DDBJ whole genome shotgun (WGS) entry which is preliminary data.</text>
</comment>
<dbReference type="Proteomes" id="UP000298061">
    <property type="component" value="Unassembled WGS sequence"/>
</dbReference>
<dbReference type="GO" id="GO:0005634">
    <property type="term" value="C:nucleus"/>
    <property type="evidence" value="ECO:0007669"/>
    <property type="project" value="TreeGrafter"/>
</dbReference>
<feature type="compositionally biased region" description="Basic and acidic residues" evidence="5">
    <location>
        <begin position="402"/>
        <end position="423"/>
    </location>
</feature>
<dbReference type="PROSITE" id="PS51397">
    <property type="entry name" value="WLM"/>
    <property type="match status" value="1"/>
</dbReference>
<dbReference type="Pfam" id="PF08325">
    <property type="entry name" value="WLM"/>
    <property type="match status" value="1"/>
</dbReference>
<evidence type="ECO:0008006" key="10">
    <source>
        <dbReference type="Google" id="ProtNLM"/>
    </source>
</evidence>
<dbReference type="PANTHER" id="PTHR46622">
    <property type="entry name" value="DNA-DEPENDENT METALLOPROTEASE WSS1"/>
    <property type="match status" value="1"/>
</dbReference>
<dbReference type="PROSITE" id="PS50199">
    <property type="entry name" value="ZF_RANBP2_2"/>
    <property type="match status" value="1"/>
</dbReference>
<dbReference type="GO" id="GO:0008270">
    <property type="term" value="F:zinc ion binding"/>
    <property type="evidence" value="ECO:0007669"/>
    <property type="project" value="UniProtKB-KW"/>
</dbReference>
<dbReference type="GO" id="GO:0006281">
    <property type="term" value="P:DNA repair"/>
    <property type="evidence" value="ECO:0007669"/>
    <property type="project" value="TreeGrafter"/>
</dbReference>
<evidence type="ECO:0000256" key="4">
    <source>
        <dbReference type="PROSITE-ProRule" id="PRU00322"/>
    </source>
</evidence>
<feature type="compositionally biased region" description="Basic and acidic residues" evidence="5">
    <location>
        <begin position="257"/>
        <end position="270"/>
    </location>
</feature>
<dbReference type="InterPro" id="IPR013536">
    <property type="entry name" value="WLM_dom"/>
</dbReference>
<dbReference type="OrthoDB" id="447842at2759"/>
<dbReference type="InterPro" id="IPR001876">
    <property type="entry name" value="Znf_RanBP2"/>
</dbReference>
<accession>A0A4Y9ZN61</accession>
<proteinExistence type="predicted"/>
<feature type="compositionally biased region" description="Polar residues" evidence="5">
    <location>
        <begin position="344"/>
        <end position="369"/>
    </location>
</feature>
<dbReference type="PROSITE" id="PS01358">
    <property type="entry name" value="ZF_RANBP2_1"/>
    <property type="match status" value="1"/>
</dbReference>
<evidence type="ECO:0000259" key="6">
    <source>
        <dbReference type="PROSITE" id="PS50199"/>
    </source>
</evidence>
<evidence type="ECO:0000313" key="8">
    <source>
        <dbReference type="EMBL" id="TFY75433.1"/>
    </source>
</evidence>
<dbReference type="GO" id="GO:0008237">
    <property type="term" value="F:metallopeptidase activity"/>
    <property type="evidence" value="ECO:0007669"/>
    <property type="project" value="TreeGrafter"/>
</dbReference>
<dbReference type="Gene3D" id="4.10.1060.10">
    <property type="entry name" value="Zinc finger, RanBP2-type"/>
    <property type="match status" value="1"/>
</dbReference>
<sequence>MVHYRLNANETNPNPHVNFITALPMPDPAAQEQARQLLRALAAQLKPVMKAHGFVVNSFEEYEFNKVFAGRNWNHGETVELVVRNSYGGICAIPWLMSTLCHELAHIKHMHHGSEFQKLWRQLNNEVRALQLKGYYGDGYWSAGTRLADSARVEGEGVAGGDLPEFMVRPFICTCHCDMGRSVNHSVEGPRVEHVRRGAAATHRRRGSVPAQEAQSRFASDSGRVFKGEGRSLNAEIEDEEEKKAGTGFRKKASSKRAREERALAAERRVRALQGKAPSPEVTEDAGSEDEIDDGEEILETDQDRRRTMLESMGQSELGGLKSGTLADYWGDFVLPGAPRSPKKQASTGSRAPTSSKRQTTLGEPSTSHPGPFPSVARTSSPREDIGFDDNVDQAAASATRRALDDKSAASVEELGRSTEHQDSSGTWSCLVCTLENEPGHLACSACATPRGENGWRGS</sequence>
<dbReference type="InterPro" id="IPR053000">
    <property type="entry name" value="WSS1-like_metalloprotease"/>
</dbReference>
<evidence type="ECO:0000256" key="2">
    <source>
        <dbReference type="ARBA" id="ARBA00022771"/>
    </source>
</evidence>
<feature type="domain" description="RanBP2-type" evidence="6">
    <location>
        <begin position="424"/>
        <end position="453"/>
    </location>
</feature>
<dbReference type="EMBL" id="SFCI01001574">
    <property type="protein sequence ID" value="TFY75433.1"/>
    <property type="molecule type" value="Genomic_DNA"/>
</dbReference>
<keyword evidence="3" id="KW-0862">Zinc</keyword>
<dbReference type="STRING" id="135208.A0A4Y9ZN61"/>
<organism evidence="8 9">
    <name type="scientific">Hericium alpestre</name>
    <dbReference type="NCBI Taxonomy" id="135208"/>
    <lineage>
        <taxon>Eukaryota</taxon>
        <taxon>Fungi</taxon>
        <taxon>Dikarya</taxon>
        <taxon>Basidiomycota</taxon>
        <taxon>Agaricomycotina</taxon>
        <taxon>Agaricomycetes</taxon>
        <taxon>Russulales</taxon>
        <taxon>Hericiaceae</taxon>
        <taxon>Hericium</taxon>
    </lineage>
</organism>
<evidence type="ECO:0000313" key="9">
    <source>
        <dbReference type="Proteomes" id="UP000298061"/>
    </source>
</evidence>
<dbReference type="InterPro" id="IPR036443">
    <property type="entry name" value="Znf_RanBP2_sf"/>
</dbReference>
<keyword evidence="2 4" id="KW-0863">Zinc-finger</keyword>
<gene>
    <name evidence="8" type="ORF">EWM64_g8578</name>
</gene>
<keyword evidence="1" id="KW-0479">Metal-binding</keyword>